<sequence>MKRGLKLDSRDNVAVVIDNIKAGEEILVGTEVIVVINDVEMPHKIALSDIKTGEPTIKYGASFGYATKDIVKGEHVHVHNVDSEKMMK</sequence>
<accession>A0A3S4H3D1</accession>
<evidence type="ECO:0000313" key="4">
    <source>
        <dbReference type="Proteomes" id="UP000276345"/>
    </source>
</evidence>
<dbReference type="Gene3D" id="2.30.130.110">
    <property type="match status" value="1"/>
</dbReference>
<evidence type="ECO:0000256" key="1">
    <source>
        <dbReference type="ARBA" id="ARBA00023239"/>
    </source>
</evidence>
<dbReference type="GO" id="GO:0019698">
    <property type="term" value="P:D-galacturonate catabolic process"/>
    <property type="evidence" value="ECO:0007669"/>
    <property type="project" value="TreeGrafter"/>
</dbReference>
<gene>
    <name evidence="3" type="primary">uxaA</name>
    <name evidence="3" type="ORF">NCTC7406_05015</name>
</gene>
<dbReference type="GO" id="GO:0016787">
    <property type="term" value="F:hydrolase activity"/>
    <property type="evidence" value="ECO:0007669"/>
    <property type="project" value="UniProtKB-KW"/>
</dbReference>
<dbReference type="Pfam" id="PF08666">
    <property type="entry name" value="SAF"/>
    <property type="match status" value="1"/>
</dbReference>
<reference evidence="3 4" key="1">
    <citation type="submission" date="2018-12" db="EMBL/GenBank/DDBJ databases">
        <authorList>
            <consortium name="Pathogen Informatics"/>
        </authorList>
    </citation>
    <scope>NUCLEOTIDE SEQUENCE [LARGE SCALE GENOMIC DNA]</scope>
    <source>
        <strain evidence="3 4">NCTC7406</strain>
    </source>
</reference>
<dbReference type="InterPro" id="IPR044144">
    <property type="entry name" value="SAF_UxaA/GarD"/>
</dbReference>
<dbReference type="SMART" id="SM00858">
    <property type="entry name" value="SAF"/>
    <property type="match status" value="1"/>
</dbReference>
<protein>
    <submittedName>
        <fullName evidence="3">Altronate hydrolase</fullName>
        <ecNumber evidence="3">4.2.1.7</ecNumber>
    </submittedName>
</protein>
<name>A0A3S4H3D1_SALET</name>
<dbReference type="AlphaFoldDB" id="A0A3S4H3D1"/>
<evidence type="ECO:0000313" key="3">
    <source>
        <dbReference type="EMBL" id="VEA09749.1"/>
    </source>
</evidence>
<proteinExistence type="predicted"/>
<evidence type="ECO:0000259" key="2">
    <source>
        <dbReference type="SMART" id="SM00858"/>
    </source>
</evidence>
<dbReference type="PANTHER" id="PTHR30536">
    <property type="entry name" value="ALTRONATE/GALACTARATE DEHYDRATASE"/>
    <property type="match status" value="1"/>
</dbReference>
<dbReference type="EC" id="4.2.1.7" evidence="3"/>
<dbReference type="GO" id="GO:0008789">
    <property type="term" value="F:altronate dehydratase activity"/>
    <property type="evidence" value="ECO:0007669"/>
    <property type="project" value="UniProtKB-EC"/>
</dbReference>
<dbReference type="InterPro" id="IPR052172">
    <property type="entry name" value="UxaA_altronate/galactarate_dh"/>
</dbReference>
<dbReference type="Proteomes" id="UP000276345">
    <property type="component" value="Chromosome"/>
</dbReference>
<dbReference type="CDD" id="cd11613">
    <property type="entry name" value="SAF_AH_GD"/>
    <property type="match status" value="1"/>
</dbReference>
<organism evidence="3 4">
    <name type="scientific">Salmonella enterica subsp. enterica serovar Sanjuan</name>
    <dbReference type="NCBI Taxonomy" id="1160765"/>
    <lineage>
        <taxon>Bacteria</taxon>
        <taxon>Pseudomonadati</taxon>
        <taxon>Pseudomonadota</taxon>
        <taxon>Gammaproteobacteria</taxon>
        <taxon>Enterobacterales</taxon>
        <taxon>Enterobacteriaceae</taxon>
        <taxon>Salmonella</taxon>
    </lineage>
</organism>
<feature type="domain" description="SAF" evidence="2">
    <location>
        <begin position="11"/>
        <end position="82"/>
    </location>
</feature>
<dbReference type="PANTHER" id="PTHR30536:SF5">
    <property type="entry name" value="ALTRONATE DEHYDRATASE"/>
    <property type="match status" value="1"/>
</dbReference>
<keyword evidence="3" id="KW-0378">Hydrolase</keyword>
<dbReference type="EMBL" id="LR134142">
    <property type="protein sequence ID" value="VEA09749.1"/>
    <property type="molecule type" value="Genomic_DNA"/>
</dbReference>
<keyword evidence="1 3" id="KW-0456">Lyase</keyword>
<dbReference type="InterPro" id="IPR013974">
    <property type="entry name" value="SAF"/>
</dbReference>